<name>A0A9D1MWF0_9FIRM</name>
<dbReference type="EMBL" id="DVNM01000043">
    <property type="protein sequence ID" value="HIU69822.1"/>
    <property type="molecule type" value="Genomic_DNA"/>
</dbReference>
<gene>
    <name evidence="1" type="ORF">IAD23_07700</name>
</gene>
<dbReference type="AlphaFoldDB" id="A0A9D1MWF0"/>
<evidence type="ECO:0000313" key="2">
    <source>
        <dbReference type="Proteomes" id="UP000824125"/>
    </source>
</evidence>
<dbReference type="Proteomes" id="UP000824125">
    <property type="component" value="Unassembled WGS sequence"/>
</dbReference>
<proteinExistence type="predicted"/>
<organism evidence="1 2">
    <name type="scientific">Candidatus Scybalenecus merdavium</name>
    <dbReference type="NCBI Taxonomy" id="2840939"/>
    <lineage>
        <taxon>Bacteria</taxon>
        <taxon>Bacillati</taxon>
        <taxon>Bacillota</taxon>
        <taxon>Clostridia</taxon>
        <taxon>Eubacteriales</taxon>
        <taxon>Oscillospiraceae</taxon>
        <taxon>Oscillospiraceae incertae sedis</taxon>
        <taxon>Candidatus Scybalenecus</taxon>
    </lineage>
</organism>
<reference evidence="1" key="1">
    <citation type="submission" date="2020-10" db="EMBL/GenBank/DDBJ databases">
        <authorList>
            <person name="Gilroy R."/>
        </authorList>
    </citation>
    <scope>NUCLEOTIDE SEQUENCE</scope>
    <source>
        <strain evidence="1">CHK176-6737</strain>
    </source>
</reference>
<protein>
    <submittedName>
        <fullName evidence="1">Uncharacterized protein</fullName>
    </submittedName>
</protein>
<reference evidence="1" key="2">
    <citation type="journal article" date="2021" name="PeerJ">
        <title>Extensive microbial diversity within the chicken gut microbiome revealed by metagenomics and culture.</title>
        <authorList>
            <person name="Gilroy R."/>
            <person name="Ravi A."/>
            <person name="Getino M."/>
            <person name="Pursley I."/>
            <person name="Horton D.L."/>
            <person name="Alikhan N.F."/>
            <person name="Baker D."/>
            <person name="Gharbi K."/>
            <person name="Hall N."/>
            <person name="Watson M."/>
            <person name="Adriaenssens E.M."/>
            <person name="Foster-Nyarko E."/>
            <person name="Jarju S."/>
            <person name="Secka A."/>
            <person name="Antonio M."/>
            <person name="Oren A."/>
            <person name="Chaudhuri R.R."/>
            <person name="La Ragione R."/>
            <person name="Hildebrand F."/>
            <person name="Pallen M.J."/>
        </authorList>
    </citation>
    <scope>NUCLEOTIDE SEQUENCE</scope>
    <source>
        <strain evidence="1">CHK176-6737</strain>
    </source>
</reference>
<sequence length="134" mass="14932">MTETEYETKRQFVEEQLAVLVNSIDPRILALKYKKTDAFEWVIAHYPSDAVQINVTGDSTLYIAIDVMTALFGHDSDEAKQQELRQRVNHIESACAQLTESAVKLIGEIADTTTAILQSTAQNDGSEEDKPDEA</sequence>
<comment type="caution">
    <text evidence="1">The sequence shown here is derived from an EMBL/GenBank/DDBJ whole genome shotgun (WGS) entry which is preliminary data.</text>
</comment>
<accession>A0A9D1MWF0</accession>
<evidence type="ECO:0000313" key="1">
    <source>
        <dbReference type="EMBL" id="HIU69822.1"/>
    </source>
</evidence>